<dbReference type="Gene3D" id="3.40.50.300">
    <property type="entry name" value="P-loop containing nucleotide triphosphate hydrolases"/>
    <property type="match status" value="1"/>
</dbReference>
<proteinExistence type="predicted"/>
<dbReference type="InterPro" id="IPR019734">
    <property type="entry name" value="TPR_rpt"/>
</dbReference>
<dbReference type="HOGENOM" id="CLU_004665_2_1_11"/>
<dbReference type="EMBL" id="LK022848">
    <property type="protein sequence ID" value="CDR09761.1"/>
    <property type="molecule type" value="Genomic_DNA"/>
</dbReference>
<dbReference type="Gene3D" id="1.10.8.430">
    <property type="entry name" value="Helical domain of apoptotic protease-activating factors"/>
    <property type="match status" value="1"/>
</dbReference>
<dbReference type="RefSeq" id="WP_052701581.1">
    <property type="nucleotide sequence ID" value="NZ_BAABDR010000007.1"/>
</dbReference>
<dbReference type="SUPFAM" id="SSF48452">
    <property type="entry name" value="TPR-like"/>
    <property type="match status" value="3"/>
</dbReference>
<dbReference type="PANTHER" id="PTHR10098">
    <property type="entry name" value="RAPSYN-RELATED"/>
    <property type="match status" value="1"/>
</dbReference>
<reference evidence="3" key="1">
    <citation type="submission" date="2014-05" db="EMBL/GenBank/DDBJ databases">
        <authorList>
            <person name="Horn Fabian"/>
        </authorList>
    </citation>
    <scope>NUCLEOTIDE SEQUENCE</scope>
</reference>
<keyword evidence="5" id="KW-1185">Reference proteome</keyword>
<dbReference type="PANTHER" id="PTHR10098:SF108">
    <property type="entry name" value="TETRATRICOPEPTIDE REPEAT PROTEIN 28"/>
    <property type="match status" value="1"/>
</dbReference>
<evidence type="ECO:0000313" key="3">
    <source>
        <dbReference type="EMBL" id="CDR09761.1"/>
    </source>
</evidence>
<dbReference type="InterPro" id="IPR042197">
    <property type="entry name" value="Apaf_helical"/>
</dbReference>
<dbReference type="Pfam" id="PF13424">
    <property type="entry name" value="TPR_12"/>
    <property type="match status" value="4"/>
</dbReference>
<evidence type="ECO:0000313" key="5">
    <source>
        <dbReference type="Proteomes" id="UP000756710"/>
    </source>
</evidence>
<dbReference type="AlphaFoldDB" id="A0A060ZVE3"/>
<dbReference type="SMART" id="SM00028">
    <property type="entry name" value="TPR"/>
    <property type="match status" value="9"/>
</dbReference>
<protein>
    <submittedName>
        <fullName evidence="3">NB-ARC domain protein</fullName>
    </submittedName>
    <submittedName>
        <fullName evidence="4">Tetratricopeptide (TPR) repeat protein</fullName>
    </submittedName>
</protein>
<name>A0A060ZVE3_9ACTN</name>
<feature type="domain" description="Orc1-like AAA ATPase" evidence="2">
    <location>
        <begin position="70"/>
        <end position="196"/>
    </location>
</feature>
<feature type="coiled-coil region" evidence="1">
    <location>
        <begin position="293"/>
        <end position="320"/>
    </location>
</feature>
<organism evidence="3">
    <name type="scientific">Streptomyces iranensis</name>
    <dbReference type="NCBI Taxonomy" id="576784"/>
    <lineage>
        <taxon>Bacteria</taxon>
        <taxon>Bacillati</taxon>
        <taxon>Actinomycetota</taxon>
        <taxon>Actinomycetes</taxon>
        <taxon>Kitasatosporales</taxon>
        <taxon>Streptomycetaceae</taxon>
        <taxon>Streptomyces</taxon>
        <taxon>Streptomyces violaceusniger group</taxon>
    </lineage>
</organism>
<gene>
    <name evidence="4" type="ORF">J2Z30_006311</name>
    <name evidence="3" type="ORF">SIRAN6356</name>
</gene>
<evidence type="ECO:0000256" key="1">
    <source>
        <dbReference type="SAM" id="Coils"/>
    </source>
</evidence>
<evidence type="ECO:0000313" key="4">
    <source>
        <dbReference type="EMBL" id="MBP2065280.1"/>
    </source>
</evidence>
<dbReference type="EMBL" id="JAGGLR010000018">
    <property type="protein sequence ID" value="MBP2065280.1"/>
    <property type="molecule type" value="Genomic_DNA"/>
</dbReference>
<dbReference type="InterPro" id="IPR011990">
    <property type="entry name" value="TPR-like_helical_dom_sf"/>
</dbReference>
<reference evidence="4 5" key="2">
    <citation type="submission" date="2021-03" db="EMBL/GenBank/DDBJ databases">
        <title>Genomic Encyclopedia of Type Strains, Phase IV (KMG-IV): sequencing the most valuable type-strain genomes for metagenomic binning, comparative biology and taxonomic classification.</title>
        <authorList>
            <person name="Goeker M."/>
        </authorList>
    </citation>
    <scope>NUCLEOTIDE SEQUENCE [LARGE SCALE GENOMIC DNA]</scope>
    <source>
        <strain evidence="4 5">DSM 41954</strain>
    </source>
</reference>
<dbReference type="Proteomes" id="UP000756710">
    <property type="component" value="Unassembled WGS sequence"/>
</dbReference>
<dbReference type="PRINTS" id="PR00364">
    <property type="entry name" value="DISEASERSIST"/>
</dbReference>
<dbReference type="Pfam" id="PF13191">
    <property type="entry name" value="AAA_16"/>
    <property type="match status" value="1"/>
</dbReference>
<accession>A0A060ZVE3</accession>
<sequence length="872" mass="94449">MDGAEPVATGLSGMAEANAIGRDGASGAASNTITGGVFFHAVIQGRDITVQLPPQVTPALSALPPASGTFTGREEQVERLLEGLAPGREQRKAPLLAAVAGMAGVGKTELVVQTATRALKEPGWFPGGVLFVDMFGYDRERRLPPDHALDGLLRALGMPGEHIPDGLQDRTRLYRSVLSAFAEQGRRILVVIDNASDEEQARPLLPTDGTTAALLTSRHTLDVDARLHDLDVLDVRSSTELLNQALHNALGPGDTRVQDEPEHAKAIARLCAGLPLALRIAAALLADAPKRPLVSLALALEAEHRRLDRLRREERAVRAAFDLSHQHLGHQQARLFRLLSLNPGDDLSTESAANLADDDLYEVEGLLQDLARAHLLEPAHVWGRWRFHDLVRLYADERGRLHADSDERNVARSRLFAYYQTTAEAASTHLDTRRGTPSACFPDRDGALAWLDAERPNLVATVTAAPQFGLQKTSFDLADALTRYLHDCYAFDAWVTVTTTALAICREFDDRCGEAVALNQLGLAFAGLRRFGEAIDAHDKAAIVYRGLGDRDGEAGALTNLGSALTGLRRFDDAITAHTQAVTIFHETGDGQKEGHALSNLGSALTGLRRFDDALIAYTQAATIFNKTGNRRDAAHALNNVGGVLTELRQFERAVEYHAAAATIFRTHGDRHSEALAFNNLGRALVGLRRFDQAINAHAKAAAIYGEAGDRHREGVALNNHGLALVEVGRFGEAIDAHTQAAAIFRETSDRHGESQALNNLGRPLGEMGRLSEAIDAHTRAAAIYCDLGDRHREGLALHNLGATLSKAGRFKEAIDVQTKALNIFRETGDRHLEGLALHNLSNALLARGQFKKAIHARTKALTIFRETGNHP</sequence>
<dbReference type="InterPro" id="IPR027417">
    <property type="entry name" value="P-loop_NTPase"/>
</dbReference>
<keyword evidence="1" id="KW-0175">Coiled coil</keyword>
<evidence type="ECO:0000259" key="2">
    <source>
        <dbReference type="Pfam" id="PF13191"/>
    </source>
</evidence>
<dbReference type="InterPro" id="IPR041664">
    <property type="entry name" value="AAA_16"/>
</dbReference>
<dbReference type="Gene3D" id="1.25.40.10">
    <property type="entry name" value="Tetratricopeptide repeat domain"/>
    <property type="match status" value="2"/>
</dbReference>
<dbReference type="SUPFAM" id="SSF52540">
    <property type="entry name" value="P-loop containing nucleoside triphosphate hydrolases"/>
    <property type="match status" value="1"/>
</dbReference>